<name>A0A386JBR9_CLODI</name>
<evidence type="ECO:0000313" key="1">
    <source>
        <dbReference type="EMBL" id="AYD68641.1"/>
    </source>
</evidence>
<sequence>MILICGKNNFKIKRNSLNIKYTNDKGKIIEEAVNANRLFDLYVSCEKAMLFELLDNQGNYLEFIIEDIENLSEYLINENSSLNLYLYCADLEKTPIISTKKELKEIDKRNVCVIKEEITENTKLKIISFPKNWTRKMQQFWLRKNKYPIVTEYYNFTYDCFLTQYLACFVKYKKNIVSLYWYSPEDLFNPQLFNKKFAMKIIN</sequence>
<reference evidence="1" key="1">
    <citation type="journal article" date="2018" name="Sci. Rep.">
        <title>Novel Clade C-I Clostridium difficile strains escape diagnostic tests, differ in pathogenicity potential and carry toxins on extrachromosomal elements.</title>
        <authorList>
            <person name="Ramirez-Vargas G."/>
            <person name="Lopez-Urena D."/>
            <person name="Badilla A."/>
            <person name="Orozco-Aguilar J."/>
            <person name="Murillo T."/>
            <person name="Rojas P."/>
            <person name="Riedel T."/>
            <person name="Overmann J."/>
            <person name="Gonzalez G."/>
            <person name="Chaves-Olarte E."/>
            <person name="Quesada-Gomez C."/>
            <person name="Rodriguez C."/>
        </authorList>
    </citation>
    <scope>NUCLEOTIDE SEQUENCE</scope>
    <source>
        <strain evidence="1">HSJD-312</strain>
        <plasmid evidence="1">pHSJD-312</plasmid>
    </source>
</reference>
<organism evidence="1">
    <name type="scientific">Clostridioides difficile</name>
    <name type="common">Peptoclostridium difficile</name>
    <dbReference type="NCBI Taxonomy" id="1496"/>
    <lineage>
        <taxon>Bacteria</taxon>
        <taxon>Bacillati</taxon>
        <taxon>Bacillota</taxon>
        <taxon>Clostridia</taxon>
        <taxon>Peptostreptococcales</taxon>
        <taxon>Peptostreptococcaceae</taxon>
        <taxon>Clostridioides</taxon>
    </lineage>
</organism>
<proteinExistence type="predicted"/>
<dbReference type="AlphaFoldDB" id="A0A386JBR9"/>
<accession>A0A386JBR9</accession>
<dbReference type="EMBL" id="MG973074">
    <property type="protein sequence ID" value="AYD68641.1"/>
    <property type="molecule type" value="Genomic_DNA"/>
</dbReference>
<keyword evidence="1" id="KW-0614">Plasmid</keyword>
<gene>
    <name evidence="1" type="ORF">pHSJD-312_00018</name>
</gene>
<dbReference type="RefSeq" id="WP_021383417.1">
    <property type="nucleotide sequence ID" value="NZ_LJCL01000008.1"/>
</dbReference>
<geneLocation type="plasmid" evidence="1">
    <name>pHSJD-312</name>
</geneLocation>
<protein>
    <submittedName>
        <fullName evidence="1">Uncharacterized protein</fullName>
    </submittedName>
</protein>